<evidence type="ECO:0000313" key="9">
    <source>
        <dbReference type="Proteomes" id="UP000527355"/>
    </source>
</evidence>
<accession>A0A7J7RMF6</accession>
<feature type="compositionally biased region" description="Basic and acidic residues" evidence="5">
    <location>
        <begin position="421"/>
        <end position="430"/>
    </location>
</feature>
<dbReference type="PROSITE" id="PS50003">
    <property type="entry name" value="PH_DOMAIN"/>
    <property type="match status" value="1"/>
</dbReference>
<dbReference type="SMART" id="SM00233">
    <property type="entry name" value="PH"/>
    <property type="match status" value="1"/>
</dbReference>
<feature type="compositionally biased region" description="Low complexity" evidence="5">
    <location>
        <begin position="310"/>
        <end position="322"/>
    </location>
</feature>
<feature type="region of interest" description="Disordered" evidence="5">
    <location>
        <begin position="1"/>
        <end position="38"/>
    </location>
</feature>
<organism evidence="8 9">
    <name type="scientific">Myotis myotis</name>
    <name type="common">Greater mouse-eared bat</name>
    <name type="synonym">Vespertilio myotis</name>
    <dbReference type="NCBI Taxonomy" id="51298"/>
    <lineage>
        <taxon>Eukaryota</taxon>
        <taxon>Metazoa</taxon>
        <taxon>Chordata</taxon>
        <taxon>Craniata</taxon>
        <taxon>Vertebrata</taxon>
        <taxon>Euteleostomi</taxon>
        <taxon>Mammalia</taxon>
        <taxon>Eutheria</taxon>
        <taxon>Laurasiatheria</taxon>
        <taxon>Chiroptera</taxon>
        <taxon>Yangochiroptera</taxon>
        <taxon>Vespertilionidae</taxon>
        <taxon>Myotis</taxon>
    </lineage>
</organism>
<evidence type="ECO:0000256" key="2">
    <source>
        <dbReference type="ARBA" id="ARBA00022553"/>
    </source>
</evidence>
<dbReference type="GO" id="GO:0051056">
    <property type="term" value="P:regulation of small GTPase mediated signal transduction"/>
    <property type="evidence" value="ECO:0007669"/>
    <property type="project" value="UniProtKB-ARBA"/>
</dbReference>
<evidence type="ECO:0000256" key="5">
    <source>
        <dbReference type="SAM" id="MobiDB-lite"/>
    </source>
</evidence>
<keyword evidence="2" id="KW-0597">Phosphoprotein</keyword>
<dbReference type="InterPro" id="IPR011993">
    <property type="entry name" value="PH-like_dom_sf"/>
</dbReference>
<dbReference type="Pfam" id="PF00620">
    <property type="entry name" value="RhoGAP"/>
    <property type="match status" value="1"/>
</dbReference>
<comment type="caution">
    <text evidence="8">The sequence shown here is derived from an EMBL/GenBank/DDBJ whole genome shotgun (WGS) entry which is preliminary data.</text>
</comment>
<dbReference type="Gene3D" id="2.30.29.30">
    <property type="entry name" value="Pleckstrin-homology domain (PH domain)/Phosphotyrosine-binding domain (PTB)"/>
    <property type="match status" value="1"/>
</dbReference>
<feature type="compositionally biased region" description="Polar residues" evidence="5">
    <location>
        <begin position="375"/>
        <end position="404"/>
    </location>
</feature>
<evidence type="ECO:0000313" key="8">
    <source>
        <dbReference type="EMBL" id="KAF6277332.1"/>
    </source>
</evidence>
<dbReference type="Proteomes" id="UP000527355">
    <property type="component" value="Unassembled WGS sequence"/>
</dbReference>
<sequence length="640" mass="69812">MLSPKVRQARRARSKSLVMGEPSRSPGQPPGPRGGGPVLKAGWLKKQRSIMKNWQQRWFVLRGDQLFYYKDKDEAKPQGFVSLQGTQVAQRLPGPEDVGKHLFEISPGIFGQRLEDTVHHERKYGPRLAPLLVEQCVDFIRARGLSEEGLFRLPGQANLVRDLQDAFDCGEKPLFDSTTDVHTVASLLKLYLRELPEPVVPFARYEDFLSCAQLLTKDEGEGTLELAEQVSSLPLANYNLLSYICKFLDEVQSHSSVNKMSVQNLATVFGPNILRPQIEDPVTIMEGTSLVQHLMTVLIRRHSQLFSGRAPEGPAAPHGGPPCTVGWGSEVVPEDSQAEPGGPRLPSLRTSSLDGAAVATLSRNAPRGPGKRLQTLPSWKSSFRQAGSRSGSSSPEVPTVSSGGNWLMNGLSSLRGRRRASSGDRLKDSASQRLSTYDNVPAPSPGPSAPSVSSSAWSEASSCEASPGASVSSCTACRASDSACSSLHPEGTPEPSPVPSSSEELRSPNPGRSLEEAAVRPSSSEPSEPGSPARDPAPHSKALQGLVAELRAELCRQRTEHELSVRRLEDGTADLRKRMLRLEEELDQEKKKYTMLQIRLRNSERARADAERRNQLLQEEMEEFFSTLGSLTVGARGAPQ</sequence>
<proteinExistence type="predicted"/>
<dbReference type="SUPFAM" id="SSF50729">
    <property type="entry name" value="PH domain-like"/>
    <property type="match status" value="1"/>
</dbReference>
<dbReference type="GO" id="GO:0005096">
    <property type="term" value="F:GTPase activator activity"/>
    <property type="evidence" value="ECO:0007669"/>
    <property type="project" value="UniProtKB-KW"/>
</dbReference>
<dbReference type="FunFam" id="1.10.555.10:FF:000015">
    <property type="entry name" value="rho GTPase-activating protein 25 isoform X1"/>
    <property type="match status" value="1"/>
</dbReference>
<feature type="compositionally biased region" description="Low complexity" evidence="5">
    <location>
        <begin position="449"/>
        <end position="467"/>
    </location>
</feature>
<dbReference type="Pfam" id="PF00169">
    <property type="entry name" value="PH"/>
    <property type="match status" value="1"/>
</dbReference>
<dbReference type="InterPro" id="IPR008936">
    <property type="entry name" value="Rho_GTPase_activation_prot"/>
</dbReference>
<dbReference type="VEuPathDB" id="HostDB:ARHGAP22"/>
<dbReference type="SMART" id="SM00324">
    <property type="entry name" value="RhoGAP"/>
    <property type="match status" value="1"/>
</dbReference>
<keyword evidence="3 4" id="KW-0175">Coiled coil</keyword>
<protein>
    <submittedName>
        <fullName evidence="8">Rho GTPase activating protein 22</fullName>
    </submittedName>
</protein>
<dbReference type="GO" id="GO:0005925">
    <property type="term" value="C:focal adhesion"/>
    <property type="evidence" value="ECO:0007669"/>
    <property type="project" value="TreeGrafter"/>
</dbReference>
<reference evidence="8 9" key="1">
    <citation type="journal article" date="2020" name="Nature">
        <title>Six reference-quality genomes reveal evolution of bat adaptations.</title>
        <authorList>
            <person name="Jebb D."/>
            <person name="Huang Z."/>
            <person name="Pippel M."/>
            <person name="Hughes G.M."/>
            <person name="Lavrichenko K."/>
            <person name="Devanna P."/>
            <person name="Winkler S."/>
            <person name="Jermiin L.S."/>
            <person name="Skirmuntt E.C."/>
            <person name="Katzourakis A."/>
            <person name="Burkitt-Gray L."/>
            <person name="Ray D.A."/>
            <person name="Sullivan K.A.M."/>
            <person name="Roscito J.G."/>
            <person name="Kirilenko B.M."/>
            <person name="Davalos L.M."/>
            <person name="Corthals A.P."/>
            <person name="Power M.L."/>
            <person name="Jones G."/>
            <person name="Ransome R.D."/>
            <person name="Dechmann D.K.N."/>
            <person name="Locatelli A.G."/>
            <person name="Puechmaille S.J."/>
            <person name="Fedrigo O."/>
            <person name="Jarvis E.D."/>
            <person name="Hiller M."/>
            <person name="Vernes S.C."/>
            <person name="Myers E.W."/>
            <person name="Teeling E.C."/>
        </authorList>
    </citation>
    <scope>NUCLEOTIDE SEQUENCE [LARGE SCALE GENOMIC DNA]</scope>
    <source>
        <strain evidence="8">MMyoMyo1</strain>
        <tissue evidence="8">Flight muscle</tissue>
    </source>
</reference>
<dbReference type="EMBL" id="JABWUV010000024">
    <property type="protein sequence ID" value="KAF6277332.1"/>
    <property type="molecule type" value="Genomic_DNA"/>
</dbReference>
<keyword evidence="1" id="KW-0343">GTPase activation</keyword>
<dbReference type="InterPro" id="IPR001849">
    <property type="entry name" value="PH_domain"/>
</dbReference>
<feature type="domain" description="Rho-GAP" evidence="7">
    <location>
        <begin position="112"/>
        <end position="306"/>
    </location>
</feature>
<dbReference type="SUPFAM" id="SSF48350">
    <property type="entry name" value="GTPase activation domain, GAP"/>
    <property type="match status" value="1"/>
</dbReference>
<evidence type="ECO:0000259" key="6">
    <source>
        <dbReference type="PROSITE" id="PS50003"/>
    </source>
</evidence>
<dbReference type="CDD" id="cd04390">
    <property type="entry name" value="RhoGAP_ARHGAP22_24_25"/>
    <property type="match status" value="1"/>
</dbReference>
<gene>
    <name evidence="8" type="ORF">mMyoMyo1_000910</name>
</gene>
<evidence type="ECO:0000256" key="4">
    <source>
        <dbReference type="SAM" id="Coils"/>
    </source>
</evidence>
<name>A0A7J7RMF6_MYOMY</name>
<evidence type="ECO:0000256" key="1">
    <source>
        <dbReference type="ARBA" id="ARBA00022468"/>
    </source>
</evidence>
<dbReference type="PANTHER" id="PTHR15228:SF22">
    <property type="entry name" value="RHO GTPASE-ACTIVATING PROTEIN 22"/>
    <property type="match status" value="1"/>
</dbReference>
<dbReference type="PROSITE" id="PS50238">
    <property type="entry name" value="RHOGAP"/>
    <property type="match status" value="1"/>
</dbReference>
<dbReference type="InterPro" id="IPR000198">
    <property type="entry name" value="RhoGAP_dom"/>
</dbReference>
<evidence type="ECO:0000259" key="7">
    <source>
        <dbReference type="PROSITE" id="PS50238"/>
    </source>
</evidence>
<dbReference type="PANTHER" id="PTHR15228">
    <property type="entry name" value="SPERMATHECAL PHYSIOLOGY VARIANT"/>
    <property type="match status" value="1"/>
</dbReference>
<dbReference type="Gene3D" id="1.10.555.10">
    <property type="entry name" value="Rho GTPase activation protein"/>
    <property type="match status" value="1"/>
</dbReference>
<feature type="coiled-coil region" evidence="4">
    <location>
        <begin position="565"/>
        <end position="627"/>
    </location>
</feature>
<evidence type="ECO:0000256" key="3">
    <source>
        <dbReference type="ARBA" id="ARBA00023054"/>
    </source>
</evidence>
<feature type="region of interest" description="Disordered" evidence="5">
    <location>
        <begin position="308"/>
        <end position="543"/>
    </location>
</feature>
<dbReference type="InterPro" id="IPR051025">
    <property type="entry name" value="RhoGAP"/>
</dbReference>
<feature type="domain" description="PH" evidence="6">
    <location>
        <begin position="37"/>
        <end position="105"/>
    </location>
</feature>
<dbReference type="GO" id="GO:0007165">
    <property type="term" value="P:signal transduction"/>
    <property type="evidence" value="ECO:0007669"/>
    <property type="project" value="InterPro"/>
</dbReference>
<dbReference type="AlphaFoldDB" id="A0A7J7RMF6"/>
<feature type="compositionally biased region" description="Low complexity" evidence="5">
    <location>
        <begin position="519"/>
        <end position="533"/>
    </location>
</feature>
<keyword evidence="9" id="KW-1185">Reference proteome</keyword>